<evidence type="ECO:0000256" key="1">
    <source>
        <dbReference type="SAM" id="SignalP"/>
    </source>
</evidence>
<dbReference type="AlphaFoldDB" id="A0A812YHE0"/>
<keyword evidence="3" id="KW-1185">Reference proteome</keyword>
<name>A0A812YHE0_SYMPI</name>
<sequence>MLRRSGVLCLAAPLVMSKMAQAAACWGSAKDVAKPATSQGVVAFRGSCYNIIYDEKSGPQNMGRLLVHPFGPPETSDVAECLDQVNRLATEQVIKKDIVVLLDFSDFVWPSPVAAYRSFFPVIRERLPTAELRDKTQAFAIVQRESFWVRSIVDAMLLMTQPETAPIFAKDQREACERLRERFERPQLATL</sequence>
<feature type="signal peptide" evidence="1">
    <location>
        <begin position="1"/>
        <end position="22"/>
    </location>
</feature>
<dbReference type="Proteomes" id="UP000649617">
    <property type="component" value="Unassembled WGS sequence"/>
</dbReference>
<evidence type="ECO:0000313" key="2">
    <source>
        <dbReference type="EMBL" id="CAE7778439.1"/>
    </source>
</evidence>
<dbReference type="EMBL" id="CAJNIZ010047922">
    <property type="protein sequence ID" value="CAE7778439.1"/>
    <property type="molecule type" value="Genomic_DNA"/>
</dbReference>
<evidence type="ECO:0000313" key="3">
    <source>
        <dbReference type="Proteomes" id="UP000649617"/>
    </source>
</evidence>
<dbReference type="OrthoDB" id="425351at2759"/>
<organism evidence="2 3">
    <name type="scientific">Symbiodinium pilosum</name>
    <name type="common">Dinoflagellate</name>
    <dbReference type="NCBI Taxonomy" id="2952"/>
    <lineage>
        <taxon>Eukaryota</taxon>
        <taxon>Sar</taxon>
        <taxon>Alveolata</taxon>
        <taxon>Dinophyceae</taxon>
        <taxon>Suessiales</taxon>
        <taxon>Symbiodiniaceae</taxon>
        <taxon>Symbiodinium</taxon>
    </lineage>
</organism>
<gene>
    <name evidence="2" type="ORF">SPIL2461_LOCUS23090</name>
</gene>
<comment type="caution">
    <text evidence="2">The sequence shown here is derived from an EMBL/GenBank/DDBJ whole genome shotgun (WGS) entry which is preliminary data.</text>
</comment>
<accession>A0A812YHE0</accession>
<feature type="chain" id="PRO_5032296457" description="CRAL-TRIO domain-containing protein" evidence="1">
    <location>
        <begin position="23"/>
        <end position="191"/>
    </location>
</feature>
<proteinExistence type="predicted"/>
<keyword evidence="1" id="KW-0732">Signal</keyword>
<protein>
    <recommendedName>
        <fullName evidence="4">CRAL-TRIO domain-containing protein</fullName>
    </recommendedName>
</protein>
<evidence type="ECO:0008006" key="4">
    <source>
        <dbReference type="Google" id="ProtNLM"/>
    </source>
</evidence>
<reference evidence="2" key="1">
    <citation type="submission" date="2021-02" db="EMBL/GenBank/DDBJ databases">
        <authorList>
            <person name="Dougan E. K."/>
            <person name="Rhodes N."/>
            <person name="Thang M."/>
            <person name="Chan C."/>
        </authorList>
    </citation>
    <scope>NUCLEOTIDE SEQUENCE</scope>
</reference>